<dbReference type="SMART" id="SM00116">
    <property type="entry name" value="CBS"/>
    <property type="match status" value="2"/>
</dbReference>
<dbReference type="PANTHER" id="PTHR43099">
    <property type="entry name" value="UPF0053 PROTEIN YRKA"/>
    <property type="match status" value="1"/>
</dbReference>
<dbReference type="InterPro" id="IPR046342">
    <property type="entry name" value="CBS_dom_sf"/>
</dbReference>
<evidence type="ECO:0000256" key="6">
    <source>
        <dbReference type="ARBA" id="ARBA00022989"/>
    </source>
</evidence>
<feature type="domain" description="CBS" evidence="13">
    <location>
        <begin position="216"/>
        <end position="277"/>
    </location>
</feature>
<proteinExistence type="inferred from homology"/>
<evidence type="ECO:0000256" key="9">
    <source>
        <dbReference type="PROSITE-ProRule" id="PRU00703"/>
    </source>
</evidence>
<protein>
    <submittedName>
        <fullName evidence="15">HlyC/CorC family transporter</fullName>
    </submittedName>
</protein>
<dbReference type="Pfam" id="PF01595">
    <property type="entry name" value="CNNM"/>
    <property type="match status" value="1"/>
</dbReference>
<dbReference type="SUPFAM" id="SSF56176">
    <property type="entry name" value="FAD-binding/transporter-associated domain-like"/>
    <property type="match status" value="1"/>
</dbReference>
<keyword evidence="7 9" id="KW-0129">CBS domain</keyword>
<dbReference type="PANTHER" id="PTHR43099:SF6">
    <property type="entry name" value="UPF0053 PROTEIN RV1842C"/>
    <property type="match status" value="1"/>
</dbReference>
<dbReference type="Gene3D" id="3.10.580.10">
    <property type="entry name" value="CBS-domain"/>
    <property type="match status" value="1"/>
</dbReference>
<dbReference type="Pfam" id="PF03471">
    <property type="entry name" value="CorC_HlyC"/>
    <property type="match status" value="1"/>
</dbReference>
<dbReference type="PROSITE" id="PS51371">
    <property type="entry name" value="CBS"/>
    <property type="match status" value="2"/>
</dbReference>
<evidence type="ECO:0000256" key="7">
    <source>
        <dbReference type="ARBA" id="ARBA00023122"/>
    </source>
</evidence>
<keyword evidence="5" id="KW-0677">Repeat</keyword>
<evidence type="ECO:0000256" key="12">
    <source>
        <dbReference type="SAM" id="Phobius"/>
    </source>
</evidence>
<evidence type="ECO:0000259" key="13">
    <source>
        <dbReference type="PROSITE" id="PS51371"/>
    </source>
</evidence>
<comment type="caution">
    <text evidence="15">The sequence shown here is derived from an EMBL/GenBank/DDBJ whole genome shotgun (WGS) entry which is preliminary data.</text>
</comment>
<keyword evidence="8 10" id="KW-0472">Membrane</keyword>
<dbReference type="SUPFAM" id="SSF54631">
    <property type="entry name" value="CBS-domain pair"/>
    <property type="match status" value="1"/>
</dbReference>
<dbReference type="InterPro" id="IPR002550">
    <property type="entry name" value="CNNM"/>
</dbReference>
<feature type="domain" description="CNNM transmembrane" evidence="14">
    <location>
        <begin position="1"/>
        <end position="197"/>
    </location>
</feature>
<evidence type="ECO:0000313" key="15">
    <source>
        <dbReference type="EMBL" id="KAA0978784.1"/>
    </source>
</evidence>
<gene>
    <name evidence="15" type="ORF">FQ154_05875</name>
</gene>
<dbReference type="InterPro" id="IPR051676">
    <property type="entry name" value="UPF0053_domain"/>
</dbReference>
<dbReference type="Pfam" id="PF00571">
    <property type="entry name" value="CBS"/>
    <property type="match status" value="2"/>
</dbReference>
<dbReference type="Proteomes" id="UP000323856">
    <property type="component" value="Unassembled WGS sequence"/>
</dbReference>
<dbReference type="InterPro" id="IPR044751">
    <property type="entry name" value="Ion_transp-like_CBS"/>
</dbReference>
<dbReference type="EMBL" id="VOBL01000004">
    <property type="protein sequence ID" value="KAA0978784.1"/>
    <property type="molecule type" value="Genomic_DNA"/>
</dbReference>
<comment type="similarity">
    <text evidence="2">Belongs to the UPF0053 family.</text>
</comment>
<evidence type="ECO:0000256" key="5">
    <source>
        <dbReference type="ARBA" id="ARBA00022737"/>
    </source>
</evidence>
<keyword evidence="6 10" id="KW-1133">Transmembrane helix</keyword>
<sequence length="462" mass="49137">MLLAIGLLLILGTGFFVAVEFSLVALDQANVQQAVDAGDTKAIALLHCLKSLSTQLSSCQLGITLTTLLTGYVIEPSVGKLLQGPLLELGLGDSAVPVSLVVAMLLATLLSMVIGELVPKNLAIAKAFEIGRAVARPQLVFTAIFRPAIVVLNGFSNKVLHLFGLEVKEEISGARSPAELVSLVRRSAEMGTLDKDAALFVDRTVRFSERSAADVMTPRTRMETIEHTAHVQEVIELAKESGYSRFPVTDGSSDEIKGVCHVKTIIAIPRDKRAGKEVGENKTPVIFVPETVHLDTLLVQLRGANLQMAIVLDEYGGTAGMVTLEDLIEEIVGEVADEHDSADPEVRQLPDGSWMIPGMFRPDQLNELIGEVEIPDDAAYETVGGFVMAELGRIAFLGDVVDTEGGAFTVTALDKRRVDELHFVPHPPQPTKPSKSSSGSSASSASSAASAPSPDEATGARA</sequence>
<dbReference type="InterPro" id="IPR016169">
    <property type="entry name" value="FAD-bd_PCMH_sub2"/>
</dbReference>
<dbReference type="Gene3D" id="3.30.465.10">
    <property type="match status" value="1"/>
</dbReference>
<dbReference type="PROSITE" id="PS51846">
    <property type="entry name" value="CNNM"/>
    <property type="match status" value="1"/>
</dbReference>
<feature type="compositionally biased region" description="Low complexity" evidence="11">
    <location>
        <begin position="433"/>
        <end position="454"/>
    </location>
</feature>
<evidence type="ECO:0000256" key="3">
    <source>
        <dbReference type="ARBA" id="ARBA00022475"/>
    </source>
</evidence>
<dbReference type="InterPro" id="IPR036318">
    <property type="entry name" value="FAD-bd_PCMH-like_sf"/>
</dbReference>
<comment type="subcellular location">
    <subcellularLocation>
        <location evidence="1">Cell membrane</location>
        <topology evidence="1">Multi-pass membrane protein</topology>
    </subcellularLocation>
</comment>
<dbReference type="FunFam" id="3.10.580.10:FF:000002">
    <property type="entry name" value="Magnesium/cobalt efflux protein CorC"/>
    <property type="match status" value="1"/>
</dbReference>
<dbReference type="CDD" id="cd04590">
    <property type="entry name" value="CBS_pair_CorC_HlyC_assoc"/>
    <property type="match status" value="1"/>
</dbReference>
<feature type="domain" description="CBS" evidence="13">
    <location>
        <begin position="280"/>
        <end position="341"/>
    </location>
</feature>
<name>A0A5B0EIB1_9MICC</name>
<evidence type="ECO:0000256" key="11">
    <source>
        <dbReference type="SAM" id="MobiDB-lite"/>
    </source>
</evidence>
<evidence type="ECO:0000256" key="4">
    <source>
        <dbReference type="ARBA" id="ARBA00022692"/>
    </source>
</evidence>
<evidence type="ECO:0000256" key="10">
    <source>
        <dbReference type="PROSITE-ProRule" id="PRU01193"/>
    </source>
</evidence>
<evidence type="ECO:0000256" key="8">
    <source>
        <dbReference type="ARBA" id="ARBA00023136"/>
    </source>
</evidence>
<feature type="transmembrane region" description="Helical" evidence="12">
    <location>
        <begin position="95"/>
        <end position="118"/>
    </location>
</feature>
<dbReference type="GO" id="GO:0050660">
    <property type="term" value="F:flavin adenine dinucleotide binding"/>
    <property type="evidence" value="ECO:0007669"/>
    <property type="project" value="InterPro"/>
</dbReference>
<dbReference type="GO" id="GO:0005886">
    <property type="term" value="C:plasma membrane"/>
    <property type="evidence" value="ECO:0007669"/>
    <property type="project" value="UniProtKB-SubCell"/>
</dbReference>
<dbReference type="SMART" id="SM01091">
    <property type="entry name" value="CorC_HlyC"/>
    <property type="match status" value="1"/>
</dbReference>
<evidence type="ECO:0000259" key="14">
    <source>
        <dbReference type="PROSITE" id="PS51846"/>
    </source>
</evidence>
<dbReference type="OrthoDB" id="110231at2"/>
<accession>A0A5B0EIB1</accession>
<organism evidence="15 16">
    <name type="scientific">Paeniglutamicibacter gangotriensis</name>
    <dbReference type="NCBI Taxonomy" id="254787"/>
    <lineage>
        <taxon>Bacteria</taxon>
        <taxon>Bacillati</taxon>
        <taxon>Actinomycetota</taxon>
        <taxon>Actinomycetes</taxon>
        <taxon>Micrococcales</taxon>
        <taxon>Micrococcaceae</taxon>
        <taxon>Paeniglutamicibacter</taxon>
    </lineage>
</organism>
<keyword evidence="4 10" id="KW-0812">Transmembrane</keyword>
<evidence type="ECO:0000313" key="16">
    <source>
        <dbReference type="Proteomes" id="UP000323856"/>
    </source>
</evidence>
<dbReference type="InterPro" id="IPR000644">
    <property type="entry name" value="CBS_dom"/>
</dbReference>
<dbReference type="AlphaFoldDB" id="A0A5B0EIB1"/>
<keyword evidence="3" id="KW-1003">Cell membrane</keyword>
<reference evidence="15 16" key="1">
    <citation type="submission" date="2019-07" db="EMBL/GenBank/DDBJ databases">
        <title>Analysis of the biochemical properties, biological activity and biotechnological potential of siderophores and biosurfactants produced by Antarctic psychrotolerant bacteria.</title>
        <authorList>
            <person name="Styczynski M."/>
            <person name="Krucon T."/>
            <person name="Decewicz P."/>
            <person name="Dziewit L."/>
        </authorList>
    </citation>
    <scope>NUCLEOTIDE SEQUENCE [LARGE SCALE GENOMIC DNA]</scope>
    <source>
        <strain evidence="15 16">ANT_H27</strain>
    </source>
</reference>
<evidence type="ECO:0000256" key="2">
    <source>
        <dbReference type="ARBA" id="ARBA00006337"/>
    </source>
</evidence>
<evidence type="ECO:0000256" key="1">
    <source>
        <dbReference type="ARBA" id="ARBA00004651"/>
    </source>
</evidence>
<feature type="region of interest" description="Disordered" evidence="11">
    <location>
        <begin position="421"/>
        <end position="462"/>
    </location>
</feature>
<dbReference type="InterPro" id="IPR005170">
    <property type="entry name" value="Transptr-assoc_dom"/>
</dbReference>